<evidence type="ECO:0000256" key="5">
    <source>
        <dbReference type="ARBA" id="ARBA00022487"/>
    </source>
</evidence>
<protein>
    <recommendedName>
        <fullName evidence="13">Poly(ethylene terephthalate) hydrolase</fullName>
        <ecNumber evidence="12">3.1.1.101</ecNumber>
        <ecNumber evidence="4">3.1.1.74</ecNumber>
    </recommendedName>
</protein>
<keyword evidence="9" id="KW-1015">Disulfide bond</keyword>
<evidence type="ECO:0000256" key="13">
    <source>
        <dbReference type="ARBA" id="ARBA00033780"/>
    </source>
</evidence>
<dbReference type="PANTHER" id="PTHR22946">
    <property type="entry name" value="DIENELACTONE HYDROLASE DOMAIN-CONTAINING PROTEIN-RELATED"/>
    <property type="match status" value="1"/>
</dbReference>
<evidence type="ECO:0000256" key="6">
    <source>
        <dbReference type="ARBA" id="ARBA00022525"/>
    </source>
</evidence>
<comment type="caution">
    <text evidence="17">The sequence shown here is derived from an EMBL/GenBank/DDBJ whole genome shotgun (WGS) entry which is preliminary data.</text>
</comment>
<evidence type="ECO:0000256" key="1">
    <source>
        <dbReference type="ARBA" id="ARBA00004418"/>
    </source>
</evidence>
<reference evidence="18" key="1">
    <citation type="journal article" date="2019" name="Int. J. Syst. Evol. Microbiol.">
        <title>The Global Catalogue of Microorganisms (GCM) 10K type strain sequencing project: providing services to taxonomists for standard genome sequencing and annotation.</title>
        <authorList>
            <consortium name="The Broad Institute Genomics Platform"/>
            <consortium name="The Broad Institute Genome Sequencing Center for Infectious Disease"/>
            <person name="Wu L."/>
            <person name="Ma J."/>
        </authorList>
    </citation>
    <scope>NUCLEOTIDE SEQUENCE [LARGE SCALE GENOMIC DNA]</scope>
    <source>
        <strain evidence="18">JCM 9377</strain>
    </source>
</reference>
<keyword evidence="5" id="KW-0719">Serine esterase</keyword>
<evidence type="ECO:0000256" key="14">
    <source>
        <dbReference type="ARBA" id="ARBA00034045"/>
    </source>
</evidence>
<dbReference type="EC" id="3.1.1.101" evidence="12"/>
<keyword evidence="15" id="KW-0732">Signal</keyword>
<sequence length="283" mass="30526">MRRLIAMCAALLAATAFVSPARAALDSPYERGPDPTLASIQAVSGPFAVTRTVVPAGSGTGFNRGTLYYPTDTSQGTFGGVVVIPGFTEPESTMSWYGPRLASQGFVVFTLEPNTVLDFPDARADQMLAALTYLTTKSAAKDRVDPARLSVLGHSMGGGATFRVAQRKPDLKTAVAMAPWHTEFNWSNVKVPMFVFGSDNDFIAPAGSMASSFFTSITPAEKAYLLLKNQGHMAYIFENTTIAQYTITWLKRFLDDDTRYSPFLCPAPAASAVISQYKDTCPV</sequence>
<dbReference type="RefSeq" id="WP_344835468.1">
    <property type="nucleotide sequence ID" value="NZ_BAAAUV010000021.1"/>
</dbReference>
<evidence type="ECO:0000313" key="17">
    <source>
        <dbReference type="EMBL" id="GAA3231345.1"/>
    </source>
</evidence>
<evidence type="ECO:0000256" key="2">
    <source>
        <dbReference type="ARBA" id="ARBA00004613"/>
    </source>
</evidence>
<evidence type="ECO:0000256" key="8">
    <source>
        <dbReference type="ARBA" id="ARBA00022801"/>
    </source>
</evidence>
<keyword evidence="6" id="KW-0964">Secreted</keyword>
<dbReference type="InterPro" id="IPR041127">
    <property type="entry name" value="PET_hydrolase/cutinase-like"/>
</dbReference>
<gene>
    <name evidence="17" type="ORF">GCM10010468_62400</name>
</gene>
<keyword evidence="7" id="KW-0574">Periplasm</keyword>
<dbReference type="EMBL" id="BAAAUV010000021">
    <property type="protein sequence ID" value="GAA3231345.1"/>
    <property type="molecule type" value="Genomic_DNA"/>
</dbReference>
<evidence type="ECO:0000256" key="10">
    <source>
        <dbReference type="ARBA" id="ARBA00033629"/>
    </source>
</evidence>
<keyword evidence="18" id="KW-1185">Reference proteome</keyword>
<evidence type="ECO:0000256" key="11">
    <source>
        <dbReference type="ARBA" id="ARBA00033707"/>
    </source>
</evidence>
<comment type="catalytic activity">
    <reaction evidence="11">
        <text>(ethylene terephthalate)(n) + H2O = (ethylene terephthalate)(n-1) + 4-[(2-hydroxyethoxy)carbonyl]benzoate + H(+)</text>
        <dbReference type="Rhea" id="RHEA:49528"/>
        <dbReference type="Rhea" id="RHEA-COMP:12420"/>
        <dbReference type="Rhea" id="RHEA-COMP:12421"/>
        <dbReference type="ChEBI" id="CHEBI:15377"/>
        <dbReference type="ChEBI" id="CHEBI:15378"/>
        <dbReference type="ChEBI" id="CHEBI:131701"/>
        <dbReference type="ChEBI" id="CHEBI:131704"/>
        <dbReference type="EC" id="3.1.1.101"/>
    </reaction>
    <physiologicalReaction direction="left-to-right" evidence="11">
        <dbReference type="Rhea" id="RHEA:49529"/>
    </physiologicalReaction>
</comment>
<evidence type="ECO:0000313" key="18">
    <source>
        <dbReference type="Proteomes" id="UP001501237"/>
    </source>
</evidence>
<comment type="catalytic activity">
    <reaction evidence="10">
        <text>a butanoate ester + H2O = an aliphatic alcohol + butanoate + H(+)</text>
        <dbReference type="Rhea" id="RHEA:47348"/>
        <dbReference type="ChEBI" id="CHEBI:2571"/>
        <dbReference type="ChEBI" id="CHEBI:15377"/>
        <dbReference type="ChEBI" id="CHEBI:15378"/>
        <dbReference type="ChEBI" id="CHEBI:17968"/>
        <dbReference type="ChEBI" id="CHEBI:50477"/>
    </reaction>
    <physiologicalReaction direction="left-to-right" evidence="10">
        <dbReference type="Rhea" id="RHEA:47349"/>
    </physiologicalReaction>
</comment>
<evidence type="ECO:0000259" key="16">
    <source>
        <dbReference type="Pfam" id="PF12740"/>
    </source>
</evidence>
<accession>A0ABP6QLT6</accession>
<feature type="chain" id="PRO_5045635827" description="Poly(ethylene terephthalate) hydrolase" evidence="15">
    <location>
        <begin position="24"/>
        <end position="283"/>
    </location>
</feature>
<comment type="similarity">
    <text evidence="3">Belongs to the AB hydrolase superfamily.</text>
</comment>
<organism evidence="17 18">
    <name type="scientific">Actinocorallia longicatena</name>
    <dbReference type="NCBI Taxonomy" id="111803"/>
    <lineage>
        <taxon>Bacteria</taxon>
        <taxon>Bacillati</taxon>
        <taxon>Actinomycetota</taxon>
        <taxon>Actinomycetes</taxon>
        <taxon>Streptosporangiales</taxon>
        <taxon>Thermomonosporaceae</taxon>
        <taxon>Actinocorallia</taxon>
    </lineage>
</organism>
<dbReference type="SUPFAM" id="SSF53474">
    <property type="entry name" value="alpha/beta-Hydrolases"/>
    <property type="match status" value="1"/>
</dbReference>
<dbReference type="InterPro" id="IPR050261">
    <property type="entry name" value="FrsA_esterase"/>
</dbReference>
<feature type="signal peptide" evidence="15">
    <location>
        <begin position="1"/>
        <end position="23"/>
    </location>
</feature>
<evidence type="ECO:0000256" key="12">
    <source>
        <dbReference type="ARBA" id="ARBA00033764"/>
    </source>
</evidence>
<evidence type="ECO:0000256" key="3">
    <source>
        <dbReference type="ARBA" id="ARBA00008645"/>
    </source>
</evidence>
<keyword evidence="8" id="KW-0378">Hydrolase</keyword>
<comment type="subcellular location">
    <subcellularLocation>
        <location evidence="1">Periplasm</location>
    </subcellularLocation>
    <subcellularLocation>
        <location evidence="2">Secreted</location>
    </subcellularLocation>
</comment>
<dbReference type="Pfam" id="PF12740">
    <property type="entry name" value="PETase"/>
    <property type="match status" value="1"/>
</dbReference>
<name>A0ABP6QLT6_9ACTN</name>
<evidence type="ECO:0000256" key="9">
    <source>
        <dbReference type="ARBA" id="ARBA00023157"/>
    </source>
</evidence>
<dbReference type="Proteomes" id="UP001501237">
    <property type="component" value="Unassembled WGS sequence"/>
</dbReference>
<dbReference type="Gene3D" id="3.40.50.1820">
    <property type="entry name" value="alpha/beta hydrolase"/>
    <property type="match status" value="1"/>
</dbReference>
<dbReference type="EC" id="3.1.1.74" evidence="4"/>
<evidence type="ECO:0000256" key="4">
    <source>
        <dbReference type="ARBA" id="ARBA00013095"/>
    </source>
</evidence>
<feature type="domain" description="PET hydrolase/cutinase-like" evidence="16">
    <location>
        <begin position="25"/>
        <end position="282"/>
    </location>
</feature>
<proteinExistence type="inferred from homology"/>
<evidence type="ECO:0000256" key="7">
    <source>
        <dbReference type="ARBA" id="ARBA00022764"/>
    </source>
</evidence>
<dbReference type="InterPro" id="IPR029058">
    <property type="entry name" value="AB_hydrolase_fold"/>
</dbReference>
<comment type="catalytic activity">
    <reaction evidence="14">
        <text>cutin + H2O = cutin monomers.</text>
        <dbReference type="EC" id="3.1.1.74"/>
    </reaction>
</comment>
<evidence type="ECO:0000256" key="15">
    <source>
        <dbReference type="SAM" id="SignalP"/>
    </source>
</evidence>
<dbReference type="PANTHER" id="PTHR22946:SF9">
    <property type="entry name" value="POLYKETIDE TRANSFERASE AF380"/>
    <property type="match status" value="1"/>
</dbReference>